<dbReference type="STRING" id="679201.HMPREF9334_01614"/>
<proteinExistence type="predicted"/>
<dbReference type="EMBL" id="ACZM01000015">
    <property type="protein sequence ID" value="EHG20718.1"/>
    <property type="molecule type" value="Genomic_DNA"/>
</dbReference>
<dbReference type="HOGENOM" id="CLU_143552_2_0_9"/>
<dbReference type="RefSeq" id="WP_006693050.1">
    <property type="nucleotide sequence ID" value="NZ_JH376799.1"/>
</dbReference>
<sequence length="122" mass="14218">MKPLAYITQEVIDLLALPCQANTPIYLGQSNREHMQTSHPQDYQKYHDYISLILSTPDYVGANPSDQSIEYVREFQIDEHEYVKVAVRISLSGRYYARSLYVLNPNRVRNFIQKGTLKHLTK</sequence>
<dbReference type="InterPro" id="IPR041301">
    <property type="entry name" value="PBECR3"/>
</dbReference>
<dbReference type="AlphaFoldDB" id="G5GQT3"/>
<evidence type="ECO:0000313" key="3">
    <source>
        <dbReference type="Proteomes" id="UP000004129"/>
    </source>
</evidence>
<feature type="domain" description="Phage-Barnase-EndoU-ColicinE5/D-RelE like nuclease 3" evidence="1">
    <location>
        <begin position="7"/>
        <end position="109"/>
    </location>
</feature>
<organism evidence="2 3">
    <name type="scientific">Selenomonas infelix ATCC 43532</name>
    <dbReference type="NCBI Taxonomy" id="679201"/>
    <lineage>
        <taxon>Bacteria</taxon>
        <taxon>Bacillati</taxon>
        <taxon>Bacillota</taxon>
        <taxon>Negativicutes</taxon>
        <taxon>Selenomonadales</taxon>
        <taxon>Selenomonadaceae</taxon>
        <taxon>Selenomonas</taxon>
    </lineage>
</organism>
<accession>G5GQT3</accession>
<dbReference type="Pfam" id="PF18812">
    <property type="entry name" value="PBECR3"/>
    <property type="match status" value="1"/>
</dbReference>
<dbReference type="eggNOG" id="ENOG5032RSW">
    <property type="taxonomic scope" value="Bacteria"/>
</dbReference>
<evidence type="ECO:0000313" key="2">
    <source>
        <dbReference type="EMBL" id="EHG20718.1"/>
    </source>
</evidence>
<name>G5GQT3_9FIRM</name>
<comment type="caution">
    <text evidence="2">The sequence shown here is derived from an EMBL/GenBank/DDBJ whole genome shotgun (WGS) entry which is preliminary data.</text>
</comment>
<reference evidence="2 3" key="1">
    <citation type="submission" date="2011-08" db="EMBL/GenBank/DDBJ databases">
        <title>The Genome Sequence of Selenomonas infelix ATCC 43532.</title>
        <authorList>
            <consortium name="The Broad Institute Genome Sequencing Platform"/>
            <person name="Earl A."/>
            <person name="Ward D."/>
            <person name="Feldgarden M."/>
            <person name="Gevers D."/>
            <person name="Izard J."/>
            <person name="Blanton J.M."/>
            <person name="Baranova O.V."/>
            <person name="Dewhirst F.E."/>
            <person name="Young S.K."/>
            <person name="Zeng Q."/>
            <person name="Gargeya S."/>
            <person name="Fitzgerald M."/>
            <person name="Haas B."/>
            <person name="Abouelleil A."/>
            <person name="Alvarado L."/>
            <person name="Arachchi H.M."/>
            <person name="Berlin A."/>
            <person name="Brown A."/>
            <person name="Chapman S.B."/>
            <person name="Chen Z."/>
            <person name="Dunbar C."/>
            <person name="Freedman E."/>
            <person name="Gearin G."/>
            <person name="Gellesch M."/>
            <person name="Goldberg J."/>
            <person name="Griggs A."/>
            <person name="Gujja S."/>
            <person name="Heiman D."/>
            <person name="Howarth C."/>
            <person name="Larson L."/>
            <person name="Lui A."/>
            <person name="MacDonald P.J.P."/>
            <person name="Montmayeur A."/>
            <person name="Murphy C."/>
            <person name="Neiman D."/>
            <person name="Pearson M."/>
            <person name="Priest M."/>
            <person name="Roberts A."/>
            <person name="Saif S."/>
            <person name="Shea T."/>
            <person name="Shenoy N."/>
            <person name="Sisk P."/>
            <person name="Stolte C."/>
            <person name="Sykes S."/>
            <person name="Wortman J."/>
            <person name="Nusbaum C."/>
            <person name="Birren B."/>
        </authorList>
    </citation>
    <scope>NUCLEOTIDE SEQUENCE [LARGE SCALE GENOMIC DNA]</scope>
    <source>
        <strain evidence="2 3">ATCC 43532</strain>
    </source>
</reference>
<dbReference type="OrthoDB" id="1683148at2"/>
<protein>
    <recommendedName>
        <fullName evidence="1">Phage-Barnase-EndoU-ColicinE5/D-RelE like nuclease 3 domain-containing protein</fullName>
    </recommendedName>
</protein>
<dbReference type="Proteomes" id="UP000004129">
    <property type="component" value="Unassembled WGS sequence"/>
</dbReference>
<evidence type="ECO:0000259" key="1">
    <source>
        <dbReference type="Pfam" id="PF18812"/>
    </source>
</evidence>
<keyword evidence="3" id="KW-1185">Reference proteome</keyword>
<gene>
    <name evidence="2" type="ORF">HMPREF9334_01614</name>
</gene>